<dbReference type="EMBL" id="WIUZ02000012">
    <property type="protein sequence ID" value="KAF9782372.1"/>
    <property type="molecule type" value="Genomic_DNA"/>
</dbReference>
<evidence type="ECO:0000256" key="5">
    <source>
        <dbReference type="ARBA" id="ARBA00023134"/>
    </source>
</evidence>
<comment type="caution">
    <text evidence="10">The sequence shown here is derived from an EMBL/GenBank/DDBJ whole genome shotgun (WGS) entry which is preliminary data.</text>
</comment>
<comment type="similarity">
    <text evidence="7">Belongs to the TRAFAC class YlqF/YawG GTPase family. NOG2 subfamily.</text>
</comment>
<reference evidence="10" key="2">
    <citation type="submission" date="2020-11" db="EMBL/GenBank/DDBJ databases">
        <authorList>
            <consortium name="DOE Joint Genome Institute"/>
            <person name="Kuo A."/>
            <person name="Miyauchi S."/>
            <person name="Kiss E."/>
            <person name="Drula E."/>
            <person name="Kohler A."/>
            <person name="Sanchez-Garcia M."/>
            <person name="Andreopoulos B."/>
            <person name="Barry K.W."/>
            <person name="Bonito G."/>
            <person name="Buee M."/>
            <person name="Carver A."/>
            <person name="Chen C."/>
            <person name="Cichocki N."/>
            <person name="Clum A."/>
            <person name="Culley D."/>
            <person name="Crous P.W."/>
            <person name="Fauchery L."/>
            <person name="Girlanda M."/>
            <person name="Hayes R."/>
            <person name="Keri Z."/>
            <person name="Labutti K."/>
            <person name="Lipzen A."/>
            <person name="Lombard V."/>
            <person name="Magnuson J."/>
            <person name="Maillard F."/>
            <person name="Morin E."/>
            <person name="Murat C."/>
            <person name="Nolan M."/>
            <person name="Ohm R."/>
            <person name="Pangilinan J."/>
            <person name="Pereira M."/>
            <person name="Perotto S."/>
            <person name="Peter M."/>
            <person name="Riley R."/>
            <person name="Sitrit Y."/>
            <person name="Stielow B."/>
            <person name="Szollosi G."/>
            <person name="Zifcakova L."/>
            <person name="Stursova M."/>
            <person name="Spatafora J.W."/>
            <person name="Tedersoo L."/>
            <person name="Vaario L.-M."/>
            <person name="Yamada A."/>
            <person name="Yan M."/>
            <person name="Wang P."/>
            <person name="Xu J."/>
            <person name="Bruns T."/>
            <person name="Baldrian P."/>
            <person name="Vilgalys R."/>
            <person name="Henrissat B."/>
            <person name="Grigoriev I.V."/>
            <person name="Hibbett D."/>
            <person name="Nagy L.G."/>
            <person name="Martin F.M."/>
        </authorList>
    </citation>
    <scope>NUCLEOTIDE SEQUENCE</scope>
    <source>
        <strain evidence="10">UH-Tt-Lm1</strain>
    </source>
</reference>
<feature type="region of interest" description="Disordered" evidence="8">
    <location>
        <begin position="1"/>
        <end position="25"/>
    </location>
</feature>
<feature type="compositionally biased region" description="Basic and acidic residues" evidence="8">
    <location>
        <begin position="472"/>
        <end position="506"/>
    </location>
</feature>
<name>A0A9P6L4T1_9AGAM</name>
<comment type="function">
    <text evidence="1 7">GTPase that associates with pre-60S ribosomal subunits in the nucleolus and is required for their nuclear export and maturation.</text>
</comment>
<evidence type="ECO:0000313" key="11">
    <source>
        <dbReference type="Proteomes" id="UP000736335"/>
    </source>
</evidence>
<evidence type="ECO:0000256" key="3">
    <source>
        <dbReference type="ARBA" id="ARBA00022127"/>
    </source>
</evidence>
<dbReference type="PROSITE" id="PS51721">
    <property type="entry name" value="G_CP"/>
    <property type="match status" value="1"/>
</dbReference>
<dbReference type="PANTHER" id="PTHR11089:SF9">
    <property type="entry name" value="NUCLEOLAR GTP-BINDING PROTEIN 2"/>
    <property type="match status" value="1"/>
</dbReference>
<dbReference type="Gene3D" id="3.40.50.300">
    <property type="entry name" value="P-loop containing nucleotide triphosphate hydrolases"/>
    <property type="match status" value="1"/>
</dbReference>
<reference evidence="10" key="1">
    <citation type="journal article" date="2020" name="Nat. Commun.">
        <title>Large-scale genome sequencing of mycorrhizal fungi provides insights into the early evolution of symbiotic traits.</title>
        <authorList>
            <person name="Miyauchi S."/>
            <person name="Kiss E."/>
            <person name="Kuo A."/>
            <person name="Drula E."/>
            <person name="Kohler A."/>
            <person name="Sanchez-Garcia M."/>
            <person name="Morin E."/>
            <person name="Andreopoulos B."/>
            <person name="Barry K.W."/>
            <person name="Bonito G."/>
            <person name="Buee M."/>
            <person name="Carver A."/>
            <person name="Chen C."/>
            <person name="Cichocki N."/>
            <person name="Clum A."/>
            <person name="Culley D."/>
            <person name="Crous P.W."/>
            <person name="Fauchery L."/>
            <person name="Girlanda M."/>
            <person name="Hayes R.D."/>
            <person name="Keri Z."/>
            <person name="LaButti K."/>
            <person name="Lipzen A."/>
            <person name="Lombard V."/>
            <person name="Magnuson J."/>
            <person name="Maillard F."/>
            <person name="Murat C."/>
            <person name="Nolan M."/>
            <person name="Ohm R.A."/>
            <person name="Pangilinan J."/>
            <person name="Pereira M.F."/>
            <person name="Perotto S."/>
            <person name="Peter M."/>
            <person name="Pfister S."/>
            <person name="Riley R."/>
            <person name="Sitrit Y."/>
            <person name="Stielow J.B."/>
            <person name="Szollosi G."/>
            <person name="Zifcakova L."/>
            <person name="Stursova M."/>
            <person name="Spatafora J.W."/>
            <person name="Tedersoo L."/>
            <person name="Vaario L.M."/>
            <person name="Yamada A."/>
            <person name="Yan M."/>
            <person name="Wang P."/>
            <person name="Xu J."/>
            <person name="Bruns T."/>
            <person name="Baldrian P."/>
            <person name="Vilgalys R."/>
            <person name="Dunand C."/>
            <person name="Henrissat B."/>
            <person name="Grigoriev I.V."/>
            <person name="Hibbett D."/>
            <person name="Nagy L.G."/>
            <person name="Martin F.M."/>
        </authorList>
    </citation>
    <scope>NUCLEOTIDE SEQUENCE</scope>
    <source>
        <strain evidence="10">UH-Tt-Lm1</strain>
    </source>
</reference>
<gene>
    <name evidence="10" type="ORF">BJ322DRAFT_1075849</name>
</gene>
<dbReference type="FunFam" id="3.40.50.300:FF:000559">
    <property type="entry name" value="Nuclear/nucleolar GTPase 2"/>
    <property type="match status" value="1"/>
</dbReference>
<evidence type="ECO:0000256" key="2">
    <source>
        <dbReference type="ARBA" id="ARBA00004604"/>
    </source>
</evidence>
<dbReference type="InterPro" id="IPR030378">
    <property type="entry name" value="G_CP_dom"/>
</dbReference>
<dbReference type="InterPro" id="IPR050755">
    <property type="entry name" value="TRAFAC_YlqF/YawG_RiboMat"/>
</dbReference>
<dbReference type="Pfam" id="PF08153">
    <property type="entry name" value="NGP1NT"/>
    <property type="match status" value="1"/>
</dbReference>
<dbReference type="Gene3D" id="1.10.1580.10">
    <property type="match status" value="1"/>
</dbReference>
<dbReference type="OrthoDB" id="444945at2759"/>
<sequence>MAPTKPSSSKKAKLSDTASKKVKGQNFYHNAKTASRLKMMKGGKPVYDRTGKMVQAAAFQKGEDETAPGRVQPDRRWFGNTRVISQTALDHFRTSLSTKQHDPYSVLLRRNKLPMALLDDASNSNLRKRTHIVETEPFKDTFGPKAQRKRPRLDVGDFEELSKVGAASQEGEGVTEDGASTPVIAPAEEQTHADYIEPIYAKGTSRRIYGELYKVIDSSDVILHILDARDPMGTMCESVLEYIKKEKAHKQVVLVINKCDLVPNWVTARYIQHLTPRYPTIAFHASPNHSFGKGTLIQLLRQFSQLHSDKKQISVGFMGYPNVGKSSVINTLKSGKVCRVAPIPGETKVWQYITLTRKIYLIDCPGIVPASAQDTQTAKVLKGVVRVEALQTPSEHIPTMLSRVKPVYLARTYNLEVPESGGPFDPDQVLDKLARMKGRLLKGGEPDLDGVAKILLSDWVRGKIPFFVPPPERPEELNKAEEAKRKKDEAKGRRKTQVVDERSEQEERLHAIGVRQNLGSIMQKNTFVDEDIRPIESEGGDGVEEEGGEGSVDGEDESEVGDELAWKDIFPEDAPPPEQSDGDASEDEFTREEDQVESVGDVPTDDEEGTPVQKEARVTTNKRKASNFYTNANVKNKNRKKAALMRALTSSARTDKSRKRR</sequence>
<feature type="compositionally biased region" description="Acidic residues" evidence="8">
    <location>
        <begin position="580"/>
        <end position="596"/>
    </location>
</feature>
<organism evidence="10 11">
    <name type="scientific">Thelephora terrestris</name>
    <dbReference type="NCBI Taxonomy" id="56493"/>
    <lineage>
        <taxon>Eukaryota</taxon>
        <taxon>Fungi</taxon>
        <taxon>Dikarya</taxon>
        <taxon>Basidiomycota</taxon>
        <taxon>Agaricomycotina</taxon>
        <taxon>Agaricomycetes</taxon>
        <taxon>Thelephorales</taxon>
        <taxon>Thelephoraceae</taxon>
        <taxon>Thelephora</taxon>
    </lineage>
</organism>
<feature type="region of interest" description="Disordered" evidence="8">
    <location>
        <begin position="468"/>
        <end position="506"/>
    </location>
</feature>
<keyword evidence="11" id="KW-1185">Reference proteome</keyword>
<keyword evidence="6 7" id="KW-0539">Nucleus</keyword>
<evidence type="ECO:0000256" key="1">
    <source>
        <dbReference type="ARBA" id="ARBA00003892"/>
    </source>
</evidence>
<dbReference type="InterPro" id="IPR023179">
    <property type="entry name" value="GTP-bd_ortho_bundle_sf"/>
</dbReference>
<protein>
    <recommendedName>
        <fullName evidence="3 7">Nucleolar GTP-binding protein 2</fullName>
    </recommendedName>
</protein>
<dbReference type="InterPro" id="IPR006073">
    <property type="entry name" value="GTP-bd"/>
</dbReference>
<evidence type="ECO:0000256" key="8">
    <source>
        <dbReference type="SAM" id="MobiDB-lite"/>
    </source>
</evidence>
<dbReference type="CDD" id="cd01858">
    <property type="entry name" value="NGP_1"/>
    <property type="match status" value="1"/>
</dbReference>
<keyword evidence="5 7" id="KW-0342">GTP-binding</keyword>
<evidence type="ECO:0000313" key="10">
    <source>
        <dbReference type="EMBL" id="KAF9782372.1"/>
    </source>
</evidence>
<dbReference type="Proteomes" id="UP000736335">
    <property type="component" value="Unassembled WGS sequence"/>
</dbReference>
<keyword evidence="4 7" id="KW-0547">Nucleotide-binding</keyword>
<comment type="subcellular location">
    <subcellularLocation>
        <location evidence="2 7">Nucleus</location>
        <location evidence="2 7">Nucleolus</location>
    </subcellularLocation>
</comment>
<evidence type="ECO:0000256" key="4">
    <source>
        <dbReference type="ARBA" id="ARBA00022741"/>
    </source>
</evidence>
<dbReference type="AlphaFoldDB" id="A0A9P6L4T1"/>
<feature type="region of interest" description="Disordered" evidence="8">
    <location>
        <begin position="528"/>
        <end position="661"/>
    </location>
</feature>
<dbReference type="GO" id="GO:0005525">
    <property type="term" value="F:GTP binding"/>
    <property type="evidence" value="ECO:0007669"/>
    <property type="project" value="UniProtKB-KW"/>
</dbReference>
<evidence type="ECO:0000256" key="7">
    <source>
        <dbReference type="RuleBase" id="RU364023"/>
    </source>
</evidence>
<accession>A0A9P6L4T1</accession>
<dbReference type="SUPFAM" id="SSF52540">
    <property type="entry name" value="P-loop containing nucleoside triphosphate hydrolases"/>
    <property type="match status" value="1"/>
</dbReference>
<feature type="domain" description="CP-type G" evidence="9">
    <location>
        <begin position="209"/>
        <end position="370"/>
    </location>
</feature>
<dbReference type="GO" id="GO:0005730">
    <property type="term" value="C:nucleolus"/>
    <property type="evidence" value="ECO:0007669"/>
    <property type="project" value="UniProtKB-SubCell"/>
</dbReference>
<proteinExistence type="inferred from homology"/>
<dbReference type="Pfam" id="PF01926">
    <property type="entry name" value="MMR_HSR1"/>
    <property type="match status" value="1"/>
</dbReference>
<dbReference type="PRINTS" id="PR00326">
    <property type="entry name" value="GTP1OBG"/>
</dbReference>
<evidence type="ECO:0000256" key="6">
    <source>
        <dbReference type="ARBA" id="ARBA00023242"/>
    </source>
</evidence>
<dbReference type="InterPro" id="IPR012971">
    <property type="entry name" value="NOG2_N_dom"/>
</dbReference>
<dbReference type="InterPro" id="IPR024929">
    <property type="entry name" value="GNL2_CP_dom"/>
</dbReference>
<dbReference type="InterPro" id="IPR027417">
    <property type="entry name" value="P-loop_NTPase"/>
</dbReference>
<evidence type="ECO:0000259" key="9">
    <source>
        <dbReference type="PROSITE" id="PS51721"/>
    </source>
</evidence>
<dbReference type="PANTHER" id="PTHR11089">
    <property type="entry name" value="GTP-BINDING PROTEIN-RELATED"/>
    <property type="match status" value="1"/>
</dbReference>
<feature type="compositionally biased region" description="Acidic residues" evidence="8">
    <location>
        <begin position="538"/>
        <end position="562"/>
    </location>
</feature>